<evidence type="ECO:0000256" key="2">
    <source>
        <dbReference type="SAM" id="MobiDB-lite"/>
    </source>
</evidence>
<dbReference type="PANTHER" id="PTHR47185:SF1">
    <property type="entry name" value="PX DOMAIN-CONTAINING PROTEIN YPR097W"/>
    <property type="match status" value="1"/>
</dbReference>
<evidence type="ECO:0000313" key="6">
    <source>
        <dbReference type="Proteomes" id="UP001479436"/>
    </source>
</evidence>
<feature type="region of interest" description="Disordered" evidence="2">
    <location>
        <begin position="860"/>
        <end position="884"/>
    </location>
</feature>
<dbReference type="PANTHER" id="PTHR47185">
    <property type="entry name" value="PX DOMAIN-CONTAINING PROTEIN YPR097W"/>
    <property type="match status" value="1"/>
</dbReference>
<gene>
    <name evidence="5" type="ORF">K7432_005410</name>
</gene>
<feature type="compositionally biased region" description="Basic and acidic residues" evidence="2">
    <location>
        <begin position="166"/>
        <end position="183"/>
    </location>
</feature>
<evidence type="ECO:0000313" key="5">
    <source>
        <dbReference type="EMBL" id="KAK9718586.1"/>
    </source>
</evidence>
<evidence type="ECO:0000256" key="1">
    <source>
        <dbReference type="SAM" id="Coils"/>
    </source>
</evidence>
<accession>A0ABR2W3B9</accession>
<dbReference type="SUPFAM" id="SSF64268">
    <property type="entry name" value="PX domain"/>
    <property type="match status" value="1"/>
</dbReference>
<name>A0ABR2W3B9_9FUNG</name>
<dbReference type="EMBL" id="JASJQH010007088">
    <property type="protein sequence ID" value="KAK9718586.1"/>
    <property type="molecule type" value="Genomic_DNA"/>
</dbReference>
<dbReference type="InterPro" id="IPR024555">
    <property type="entry name" value="PX-associated"/>
</dbReference>
<keyword evidence="1" id="KW-0175">Coiled coil</keyword>
<dbReference type="InterPro" id="IPR036871">
    <property type="entry name" value="PX_dom_sf"/>
</dbReference>
<sequence>MTSASIQITKTEDEILKRDLITREISKEFRLLRDSLSLQDLFHDASVLQAPRPRQSRLSNITSYFRSSDKESLEESTSQLAIAEATETPLLRYAFNSFVLEFPFLRYADPGLWHKIQQFLDAYGKLRFGTYAVGKEEASKRERLSKKVEHGLTLLFNTGISTVKDNKLNDEEPKIPEPEKSETDVNLGETSSEQTKYPVSIVSVRRVSEKGLIREKEKPLFILQSNTELNTSYFVGRTDVQIQKYITKVHRLFPTLEIPSPPPRFKDPHDSQLYYEKDRVALQNHLRILVSSPLVARSRLTKGFLSDSPIELLPVDIADKQQREAFSKHRAEEYQKILKVAEDKSTELRESIEQFTREILEPGGFSKVSQILHDVPEISQLPVNYRKMIELARVNLAATLYRVFCADENASINFHQLQQTHGLIPYRTLKGILKISNPTAMMKGILDLFLAQPFGHASIVQRVASANLSDSVKQKKEDIEVLRAAINNDSLCDKLSNYVNSSEDRPYDNDNNASDLDRLVNVIKDGTIEPRIDHETIALLDSAKENLEMTGTAQELLDTDWNIESLTSSEGVEHETIQSNFNSSDLQLRRLYRLLILYTQVRNTELTIELVFEGVTGDILKEILTMFYQPLAQVYKDANISDFVMEISGFVDQLIKVVEGNDQKQNTTPMETLRQFTELVQAYEGTFYRFVHSLYRQRTDGLFQQLISWFERLFTALRVGLNPQPVDLSQVIAECVSSSQQAQFKDDLQALKIYTFETKLRRYKRLRKRMMANMGAKNLNMEESTTNQLTIPSNILCKYMKEAGLETLPDTLLNKLRVSASAMPHSANYSGYAQNPRQFQDLLASSGIQVSIDDMLEMQATESDSDTEEEGNKSASGAPGFLNLEKSNKKITEPKVPYPKLTSIPGLVGSFMEKIMNNLNVFSPQ</sequence>
<reference evidence="5 6" key="1">
    <citation type="submission" date="2023-04" db="EMBL/GenBank/DDBJ databases">
        <title>Genome of Basidiobolus ranarum AG-B5.</title>
        <authorList>
            <person name="Stajich J.E."/>
            <person name="Carter-House D."/>
            <person name="Gryganskyi A."/>
        </authorList>
    </citation>
    <scope>NUCLEOTIDE SEQUENCE [LARGE SCALE GENOMIC DNA]</scope>
    <source>
        <strain evidence="5 6">AG-B5</strain>
    </source>
</reference>
<evidence type="ECO:0000259" key="3">
    <source>
        <dbReference type="Pfam" id="PF12825"/>
    </source>
</evidence>
<keyword evidence="6" id="KW-1185">Reference proteome</keyword>
<feature type="region of interest" description="Disordered" evidence="2">
    <location>
        <begin position="166"/>
        <end position="192"/>
    </location>
</feature>
<organism evidence="5 6">
    <name type="scientific">Basidiobolus ranarum</name>
    <dbReference type="NCBI Taxonomy" id="34480"/>
    <lineage>
        <taxon>Eukaryota</taxon>
        <taxon>Fungi</taxon>
        <taxon>Fungi incertae sedis</taxon>
        <taxon>Zoopagomycota</taxon>
        <taxon>Entomophthoromycotina</taxon>
        <taxon>Basidiobolomycetes</taxon>
        <taxon>Basidiobolales</taxon>
        <taxon>Basidiobolaceae</taxon>
        <taxon>Basidiobolus</taxon>
    </lineage>
</organism>
<feature type="domain" description="PX" evidence="3">
    <location>
        <begin position="364"/>
        <end position="718"/>
    </location>
</feature>
<dbReference type="Proteomes" id="UP001479436">
    <property type="component" value="Unassembled WGS sequence"/>
</dbReference>
<proteinExistence type="predicted"/>
<protein>
    <recommendedName>
        <fullName evidence="7">PX domain-containing protein</fullName>
    </recommendedName>
</protein>
<dbReference type="Pfam" id="PF12828">
    <property type="entry name" value="PXB"/>
    <property type="match status" value="1"/>
</dbReference>
<dbReference type="InterPro" id="IPR047168">
    <property type="entry name" value="LEC1-like"/>
</dbReference>
<comment type="caution">
    <text evidence="5">The sequence shown here is derived from an EMBL/GenBank/DDBJ whole genome shotgun (WGS) entry which is preliminary data.</text>
</comment>
<dbReference type="InterPro" id="IPR024554">
    <property type="entry name" value="LEC1-like_C"/>
</dbReference>
<dbReference type="Gene3D" id="3.30.1520.10">
    <property type="entry name" value="Phox-like domain"/>
    <property type="match status" value="1"/>
</dbReference>
<evidence type="ECO:0000259" key="4">
    <source>
        <dbReference type="Pfam" id="PF12828"/>
    </source>
</evidence>
<feature type="domain" description="PX-associated" evidence="4">
    <location>
        <begin position="7"/>
        <end position="157"/>
    </location>
</feature>
<dbReference type="Pfam" id="PF12825">
    <property type="entry name" value="DUF3818"/>
    <property type="match status" value="1"/>
</dbReference>
<feature type="coiled-coil region" evidence="1">
    <location>
        <begin position="331"/>
        <end position="358"/>
    </location>
</feature>
<evidence type="ECO:0008006" key="7">
    <source>
        <dbReference type="Google" id="ProtNLM"/>
    </source>
</evidence>